<keyword evidence="2" id="KW-0645">Protease</keyword>
<evidence type="ECO:0000259" key="5">
    <source>
        <dbReference type="PROSITE" id="PS51858"/>
    </source>
</evidence>
<protein>
    <recommendedName>
        <fullName evidence="5">PPPDE domain-containing protein</fullName>
    </recommendedName>
</protein>
<dbReference type="PROSITE" id="PS51858">
    <property type="entry name" value="PPPDE"/>
    <property type="match status" value="1"/>
</dbReference>
<evidence type="ECO:0000313" key="7">
    <source>
        <dbReference type="Proteomes" id="UP000604825"/>
    </source>
</evidence>
<evidence type="ECO:0000256" key="4">
    <source>
        <dbReference type="SAM" id="MobiDB-lite"/>
    </source>
</evidence>
<sequence>MGQDVVAHVYDVATAGSDTTVLHINRFFKDAIGLGGIFHTAIQVYDDEEWSFGYCDRGTGVFSCPPCKNPMYTYRESIVLGKTNCCILKVNQILRELSWEWPGQSYELLSRNCNHFCNTFCEKLEVPKLPGWVNRFANAGDAALEVAETTAVKLKQAKREIVTACKAASTFLTGTSSSTSSNAEDTGGSTSSGNYLFEGTWIRSIVGMTIKPSKSLVCGDSSDSDSSESESESDGDRPNSDENTEQQAKDATQEQGKKNENNGPQGHS</sequence>
<dbReference type="Gene3D" id="3.90.1720.30">
    <property type="entry name" value="PPPDE domains"/>
    <property type="match status" value="1"/>
</dbReference>
<dbReference type="EMBL" id="CAJGYO010000018">
    <property type="protein sequence ID" value="CAD6338052.1"/>
    <property type="molecule type" value="Genomic_DNA"/>
</dbReference>
<dbReference type="AlphaFoldDB" id="A0A811S967"/>
<evidence type="ECO:0000313" key="6">
    <source>
        <dbReference type="EMBL" id="CAD6338052.1"/>
    </source>
</evidence>
<comment type="caution">
    <text evidence="6">The sequence shown here is derived from an EMBL/GenBank/DDBJ whole genome shotgun (WGS) entry which is preliminary data.</text>
</comment>
<feature type="region of interest" description="Disordered" evidence="4">
    <location>
        <begin position="173"/>
        <end position="192"/>
    </location>
</feature>
<dbReference type="SMART" id="SM01179">
    <property type="entry name" value="DUF862"/>
    <property type="match status" value="1"/>
</dbReference>
<keyword evidence="7" id="KW-1185">Reference proteome</keyword>
<dbReference type="OrthoDB" id="412286at2759"/>
<accession>A0A811S967</accession>
<feature type="region of interest" description="Disordered" evidence="4">
    <location>
        <begin position="214"/>
        <end position="268"/>
    </location>
</feature>
<feature type="domain" description="PPPDE" evidence="5">
    <location>
        <begin position="3"/>
        <end position="144"/>
    </location>
</feature>
<gene>
    <name evidence="6" type="ORF">NCGR_LOCUS62150</name>
</gene>
<organism evidence="6 7">
    <name type="scientific">Miscanthus lutarioriparius</name>
    <dbReference type="NCBI Taxonomy" id="422564"/>
    <lineage>
        <taxon>Eukaryota</taxon>
        <taxon>Viridiplantae</taxon>
        <taxon>Streptophyta</taxon>
        <taxon>Embryophyta</taxon>
        <taxon>Tracheophyta</taxon>
        <taxon>Spermatophyta</taxon>
        <taxon>Magnoliopsida</taxon>
        <taxon>Liliopsida</taxon>
        <taxon>Poales</taxon>
        <taxon>Poaceae</taxon>
        <taxon>PACMAD clade</taxon>
        <taxon>Panicoideae</taxon>
        <taxon>Andropogonodae</taxon>
        <taxon>Andropogoneae</taxon>
        <taxon>Saccharinae</taxon>
        <taxon>Miscanthus</taxon>
    </lineage>
</organism>
<dbReference type="GO" id="GO:0016579">
    <property type="term" value="P:protein deubiquitination"/>
    <property type="evidence" value="ECO:0007669"/>
    <property type="project" value="TreeGrafter"/>
</dbReference>
<name>A0A811S967_9POAL</name>
<evidence type="ECO:0000256" key="2">
    <source>
        <dbReference type="ARBA" id="ARBA00022670"/>
    </source>
</evidence>
<dbReference type="Proteomes" id="UP000604825">
    <property type="component" value="Unassembled WGS sequence"/>
</dbReference>
<keyword evidence="3" id="KW-0378">Hydrolase</keyword>
<comment type="similarity">
    <text evidence="1">Belongs to the DeSI family.</text>
</comment>
<proteinExistence type="inferred from homology"/>
<feature type="compositionally biased region" description="Basic and acidic residues" evidence="4">
    <location>
        <begin position="247"/>
        <end position="260"/>
    </location>
</feature>
<dbReference type="InterPro" id="IPR008580">
    <property type="entry name" value="PPPDE_dom"/>
</dbReference>
<dbReference type="Pfam" id="PF05903">
    <property type="entry name" value="Peptidase_C97"/>
    <property type="match status" value="1"/>
</dbReference>
<dbReference type="GO" id="GO:0006508">
    <property type="term" value="P:proteolysis"/>
    <property type="evidence" value="ECO:0007669"/>
    <property type="project" value="UniProtKB-KW"/>
</dbReference>
<dbReference type="PANTHER" id="PTHR12378">
    <property type="entry name" value="DESUMOYLATING ISOPEPTIDASE"/>
    <property type="match status" value="1"/>
</dbReference>
<dbReference type="PANTHER" id="PTHR12378:SF9">
    <property type="entry name" value="OS06G0107000 PROTEIN"/>
    <property type="match status" value="1"/>
</dbReference>
<evidence type="ECO:0000256" key="3">
    <source>
        <dbReference type="ARBA" id="ARBA00022801"/>
    </source>
</evidence>
<evidence type="ECO:0000256" key="1">
    <source>
        <dbReference type="ARBA" id="ARBA00008140"/>
    </source>
</evidence>
<reference evidence="6" key="1">
    <citation type="submission" date="2020-10" db="EMBL/GenBank/DDBJ databases">
        <authorList>
            <person name="Han B."/>
            <person name="Lu T."/>
            <person name="Zhao Q."/>
            <person name="Huang X."/>
            <person name="Zhao Y."/>
        </authorList>
    </citation>
    <scope>NUCLEOTIDE SEQUENCE</scope>
</reference>
<feature type="compositionally biased region" description="Acidic residues" evidence="4">
    <location>
        <begin position="222"/>
        <end position="233"/>
    </location>
</feature>
<dbReference type="InterPro" id="IPR042266">
    <property type="entry name" value="PPPDE_sf"/>
</dbReference>
<dbReference type="GO" id="GO:0101005">
    <property type="term" value="F:deubiquitinase activity"/>
    <property type="evidence" value="ECO:0007669"/>
    <property type="project" value="TreeGrafter"/>
</dbReference>
<feature type="compositionally biased region" description="Polar residues" evidence="4">
    <location>
        <begin position="182"/>
        <end position="192"/>
    </location>
</feature>